<accession>A0ABR2M4A2</accession>
<keyword evidence="1" id="KW-0521">NADP</keyword>
<dbReference type="InterPro" id="IPR045000">
    <property type="entry name" value="TR"/>
</dbReference>
<evidence type="ECO:0000256" key="2">
    <source>
        <dbReference type="ARBA" id="ARBA00023002"/>
    </source>
</evidence>
<dbReference type="PRINTS" id="PR00081">
    <property type="entry name" value="GDHRDH"/>
</dbReference>
<reference evidence="3 4" key="1">
    <citation type="journal article" date="2022" name="Nat. Plants">
        <title>Genomes of leafy and leafless Platanthera orchids illuminate the evolution of mycoheterotrophy.</title>
        <authorList>
            <person name="Li M.H."/>
            <person name="Liu K.W."/>
            <person name="Li Z."/>
            <person name="Lu H.C."/>
            <person name="Ye Q.L."/>
            <person name="Zhang D."/>
            <person name="Wang J.Y."/>
            <person name="Li Y.F."/>
            <person name="Zhong Z.M."/>
            <person name="Liu X."/>
            <person name="Yu X."/>
            <person name="Liu D.K."/>
            <person name="Tu X.D."/>
            <person name="Liu B."/>
            <person name="Hao Y."/>
            <person name="Liao X.Y."/>
            <person name="Jiang Y.T."/>
            <person name="Sun W.H."/>
            <person name="Chen J."/>
            <person name="Chen Y.Q."/>
            <person name="Ai Y."/>
            <person name="Zhai J.W."/>
            <person name="Wu S.S."/>
            <person name="Zhou Z."/>
            <person name="Hsiao Y.Y."/>
            <person name="Wu W.L."/>
            <person name="Chen Y.Y."/>
            <person name="Lin Y.F."/>
            <person name="Hsu J.L."/>
            <person name="Li C.Y."/>
            <person name="Wang Z.W."/>
            <person name="Zhao X."/>
            <person name="Zhong W.Y."/>
            <person name="Ma X.K."/>
            <person name="Ma L."/>
            <person name="Huang J."/>
            <person name="Chen G.Z."/>
            <person name="Huang M.Z."/>
            <person name="Huang L."/>
            <person name="Peng D.H."/>
            <person name="Luo Y.B."/>
            <person name="Zou S.Q."/>
            <person name="Chen S.P."/>
            <person name="Lan S."/>
            <person name="Tsai W.C."/>
            <person name="Van de Peer Y."/>
            <person name="Liu Z.J."/>
        </authorList>
    </citation>
    <scope>NUCLEOTIDE SEQUENCE [LARGE SCALE GENOMIC DNA]</scope>
    <source>
        <strain evidence="3">Lor288</strain>
    </source>
</reference>
<evidence type="ECO:0000313" key="3">
    <source>
        <dbReference type="EMBL" id="KAK8958962.1"/>
    </source>
</evidence>
<proteinExistence type="predicted"/>
<dbReference type="PANTHER" id="PTHR42898:SF6">
    <property type="entry name" value="NADP-DEPENDENT MANNITOL DEHYDROGENASE"/>
    <property type="match status" value="1"/>
</dbReference>
<keyword evidence="2" id="KW-0560">Oxidoreductase</keyword>
<dbReference type="EMBL" id="JBBWWR010000012">
    <property type="protein sequence ID" value="KAK8958962.1"/>
    <property type="molecule type" value="Genomic_DNA"/>
</dbReference>
<dbReference type="Pfam" id="PF13561">
    <property type="entry name" value="adh_short_C2"/>
    <property type="match status" value="1"/>
</dbReference>
<dbReference type="PANTHER" id="PTHR42898">
    <property type="entry name" value="TROPINONE REDUCTASE"/>
    <property type="match status" value="1"/>
</dbReference>
<protein>
    <submittedName>
        <fullName evidence="3">Uncharacterized protein</fullName>
    </submittedName>
</protein>
<organism evidence="3 4">
    <name type="scientific">Platanthera guangdongensis</name>
    <dbReference type="NCBI Taxonomy" id="2320717"/>
    <lineage>
        <taxon>Eukaryota</taxon>
        <taxon>Viridiplantae</taxon>
        <taxon>Streptophyta</taxon>
        <taxon>Embryophyta</taxon>
        <taxon>Tracheophyta</taxon>
        <taxon>Spermatophyta</taxon>
        <taxon>Magnoliopsida</taxon>
        <taxon>Liliopsida</taxon>
        <taxon>Asparagales</taxon>
        <taxon>Orchidaceae</taxon>
        <taxon>Orchidoideae</taxon>
        <taxon>Orchideae</taxon>
        <taxon>Orchidinae</taxon>
        <taxon>Platanthera</taxon>
    </lineage>
</organism>
<evidence type="ECO:0000313" key="4">
    <source>
        <dbReference type="Proteomes" id="UP001412067"/>
    </source>
</evidence>
<dbReference type="SUPFAM" id="SSF51735">
    <property type="entry name" value="NAD(P)-binding Rossmann-fold domains"/>
    <property type="match status" value="1"/>
</dbReference>
<name>A0ABR2M4A2_9ASPA</name>
<gene>
    <name evidence="3" type="ORF">KSP40_PGU021153</name>
</gene>
<evidence type="ECO:0000256" key="1">
    <source>
        <dbReference type="ARBA" id="ARBA00022857"/>
    </source>
</evidence>
<dbReference type="InterPro" id="IPR036291">
    <property type="entry name" value="NAD(P)-bd_dom_sf"/>
</dbReference>
<comment type="caution">
    <text evidence="3">The sequence shown here is derived from an EMBL/GenBank/DDBJ whole genome shotgun (WGS) entry which is preliminary data.</text>
</comment>
<dbReference type="Gene3D" id="3.40.50.720">
    <property type="entry name" value="NAD(P)-binding Rossmann-like Domain"/>
    <property type="match status" value="1"/>
</dbReference>
<dbReference type="Proteomes" id="UP001412067">
    <property type="component" value="Unassembled WGS sequence"/>
</dbReference>
<keyword evidence="4" id="KW-1185">Reference proteome</keyword>
<dbReference type="InterPro" id="IPR002347">
    <property type="entry name" value="SDR_fam"/>
</dbReference>
<sequence length="278" mass="29768">MAGEEIQKRWSLHGSTALVTGGTKGIGHAIVEELARLGATVHTCARNEAELQCCLQRWRSRNILAVSGSVCDVSSRADREKLIQTVSSLFQGKLHILINNAAMGTSKQALDYTAEDYSSIMSTNFESVFHLSQLAHPLLKASGGAAVVHLSSIASLVAFPAGSLYSAAKGHCSFYLLSSSINQLTRNFALEWAQDGIRVNCIAPGPIRTPMLESVSEINLKYTQKEEDVTKNISHGIAMKRIGEPVEVAAVAAFLCMRASSYITGQVIVVDGGMTISG</sequence>